<dbReference type="Proteomes" id="UP001432027">
    <property type="component" value="Unassembled WGS sequence"/>
</dbReference>
<comment type="caution">
    <text evidence="1">The sequence shown here is derived from an EMBL/GenBank/DDBJ whole genome shotgun (WGS) entry which is preliminary data.</text>
</comment>
<protein>
    <submittedName>
        <fullName evidence="1">Uncharacterized protein</fullName>
    </submittedName>
</protein>
<gene>
    <name evidence="1" type="ORF">PENTCL1PPCAC_18802</name>
</gene>
<organism evidence="1 2">
    <name type="scientific">Pristionchus entomophagus</name>
    <dbReference type="NCBI Taxonomy" id="358040"/>
    <lineage>
        <taxon>Eukaryota</taxon>
        <taxon>Metazoa</taxon>
        <taxon>Ecdysozoa</taxon>
        <taxon>Nematoda</taxon>
        <taxon>Chromadorea</taxon>
        <taxon>Rhabditida</taxon>
        <taxon>Rhabditina</taxon>
        <taxon>Diplogasteromorpha</taxon>
        <taxon>Diplogasteroidea</taxon>
        <taxon>Neodiplogasteridae</taxon>
        <taxon>Pristionchus</taxon>
    </lineage>
</organism>
<evidence type="ECO:0000313" key="2">
    <source>
        <dbReference type="Proteomes" id="UP001432027"/>
    </source>
</evidence>
<accession>A0AAV5TQG0</accession>
<dbReference type="AlphaFoldDB" id="A0AAV5TQG0"/>
<reference evidence="1" key="1">
    <citation type="submission" date="2023-10" db="EMBL/GenBank/DDBJ databases">
        <title>Genome assembly of Pristionchus species.</title>
        <authorList>
            <person name="Yoshida K."/>
            <person name="Sommer R.J."/>
        </authorList>
    </citation>
    <scope>NUCLEOTIDE SEQUENCE</scope>
    <source>
        <strain evidence="1">RS0144</strain>
    </source>
</reference>
<sequence length="75" mass="8148">ISSSRNGSSVLGARRPPPLVRRALGSVDVGVSGGGRKERVVRVLERVVVHDSIVGRQAEVLVGFREIVRDSYRIL</sequence>
<proteinExistence type="predicted"/>
<feature type="non-terminal residue" evidence="1">
    <location>
        <position position="75"/>
    </location>
</feature>
<evidence type="ECO:0000313" key="1">
    <source>
        <dbReference type="EMBL" id="GMS96627.1"/>
    </source>
</evidence>
<feature type="non-terminal residue" evidence="1">
    <location>
        <position position="1"/>
    </location>
</feature>
<dbReference type="EMBL" id="BTSX01000004">
    <property type="protein sequence ID" value="GMS96627.1"/>
    <property type="molecule type" value="Genomic_DNA"/>
</dbReference>
<keyword evidence="2" id="KW-1185">Reference proteome</keyword>
<name>A0AAV5TQG0_9BILA</name>